<proteinExistence type="predicted"/>
<comment type="caution">
    <text evidence="1">The sequence shown here is derived from an EMBL/GenBank/DDBJ whole genome shotgun (WGS) entry which is preliminary data.</text>
</comment>
<evidence type="ECO:0000313" key="1">
    <source>
        <dbReference type="EMBL" id="KAG8541040.1"/>
    </source>
</evidence>
<dbReference type="Proteomes" id="UP000824782">
    <property type="component" value="Unassembled WGS sequence"/>
</dbReference>
<protein>
    <submittedName>
        <fullName evidence="1">Uncharacterized protein</fullName>
    </submittedName>
</protein>
<organism evidence="1 2">
    <name type="scientific">Engystomops pustulosus</name>
    <name type="common">Tungara frog</name>
    <name type="synonym">Physalaemus pustulosus</name>
    <dbReference type="NCBI Taxonomy" id="76066"/>
    <lineage>
        <taxon>Eukaryota</taxon>
        <taxon>Metazoa</taxon>
        <taxon>Chordata</taxon>
        <taxon>Craniata</taxon>
        <taxon>Vertebrata</taxon>
        <taxon>Euteleostomi</taxon>
        <taxon>Amphibia</taxon>
        <taxon>Batrachia</taxon>
        <taxon>Anura</taxon>
        <taxon>Neobatrachia</taxon>
        <taxon>Hyloidea</taxon>
        <taxon>Leptodactylidae</taxon>
        <taxon>Leiuperinae</taxon>
        <taxon>Engystomops</taxon>
    </lineage>
</organism>
<accession>A0AAV6Z180</accession>
<evidence type="ECO:0000313" key="2">
    <source>
        <dbReference type="Proteomes" id="UP000824782"/>
    </source>
</evidence>
<gene>
    <name evidence="1" type="ORF">GDO81_029825</name>
</gene>
<sequence length="141" mass="16259">MQLPALHSARSQLRLPLNSKQHHYLVITTFPGVRKYYSQAPPFCISPHWPNGTPLDTGKMLRRKRDQESHVSTCDTSHDKPLVTPPKLPIATRNAVEGACILKVGQHTTSILYYKYCTKTWRKQYTVQRSMETKKHVDLNF</sequence>
<name>A0AAV6Z180_ENGPU</name>
<reference evidence="1" key="1">
    <citation type="thesis" date="2020" institute="ProQuest LLC" country="789 East Eisenhower Parkway, Ann Arbor, MI, USA">
        <title>Comparative Genomics and Chromosome Evolution.</title>
        <authorList>
            <person name="Mudd A.B."/>
        </authorList>
    </citation>
    <scope>NUCLEOTIDE SEQUENCE</scope>
    <source>
        <strain evidence="1">237g6f4</strain>
        <tissue evidence="1">Blood</tissue>
    </source>
</reference>
<keyword evidence="2" id="KW-1185">Reference proteome</keyword>
<dbReference type="EMBL" id="WNYA01008587">
    <property type="protein sequence ID" value="KAG8541040.1"/>
    <property type="molecule type" value="Genomic_DNA"/>
</dbReference>
<dbReference type="AlphaFoldDB" id="A0AAV6Z180"/>